<name>A0A2H0W0C7_9BACT</name>
<dbReference type="InterPro" id="IPR001296">
    <property type="entry name" value="Glyco_trans_1"/>
</dbReference>
<dbReference type="EMBL" id="PEZZ01000035">
    <property type="protein sequence ID" value="PIS04804.1"/>
    <property type="molecule type" value="Genomic_DNA"/>
</dbReference>
<reference evidence="4" key="1">
    <citation type="submission" date="2017-09" db="EMBL/GenBank/DDBJ databases">
        <title>Depth-based differentiation of microbial function through sediment-hosted aquifers and enrichment of novel symbionts in the deep terrestrial subsurface.</title>
        <authorList>
            <person name="Probst A.J."/>
            <person name="Ladd B."/>
            <person name="Jarett J.K."/>
            <person name="Geller-Mcgrath D.E."/>
            <person name="Sieber C.M.K."/>
            <person name="Emerson J.B."/>
            <person name="Anantharaman K."/>
            <person name="Thomas B.C."/>
            <person name="Malmstrom R."/>
            <person name="Stieglmeier M."/>
            <person name="Klingl A."/>
            <person name="Woyke T."/>
            <person name="Ryan C.M."/>
            <person name="Banfield J.F."/>
        </authorList>
    </citation>
    <scope>NUCLEOTIDE SEQUENCE [LARGE SCALE GENOMIC DNA]</scope>
</reference>
<dbReference type="Gene3D" id="3.40.50.2000">
    <property type="entry name" value="Glycogen Phosphorylase B"/>
    <property type="match status" value="1"/>
</dbReference>
<comment type="caution">
    <text evidence="3">The sequence shown here is derived from an EMBL/GenBank/DDBJ whole genome shotgun (WGS) entry which is preliminary data.</text>
</comment>
<dbReference type="SUPFAM" id="SSF53756">
    <property type="entry name" value="UDP-Glycosyltransferase/glycogen phosphorylase"/>
    <property type="match status" value="1"/>
</dbReference>
<dbReference type="CDD" id="cd03801">
    <property type="entry name" value="GT4_PimA-like"/>
    <property type="match status" value="1"/>
</dbReference>
<dbReference type="Proteomes" id="UP000230935">
    <property type="component" value="Unassembled WGS sequence"/>
</dbReference>
<evidence type="ECO:0000313" key="3">
    <source>
        <dbReference type="EMBL" id="PIS04804.1"/>
    </source>
</evidence>
<dbReference type="PANTHER" id="PTHR46401:SF2">
    <property type="entry name" value="GLYCOSYLTRANSFERASE WBBK-RELATED"/>
    <property type="match status" value="1"/>
</dbReference>
<dbReference type="AlphaFoldDB" id="A0A2H0W0C7"/>
<gene>
    <name evidence="3" type="ORF">COT81_04625</name>
</gene>
<accession>A0A2H0W0C7</accession>
<sequence>MKLLMVTRKVDKGDALAGFSYTWVKKIAQHVNDLKVICLEKGNTEGLPDNVKIYSLGKEGNNSRFARFKLWNKYCLKHVSEVDGIFCHQNPEYTIAMWPYALLRRKKIISWYTHRAVTWKTKLMAMMAAKVLTASVDSFRINTAKKLVVGHGIDLDRFKTSDTKHVDERFNIVTVGRISPTKDYETMILAVKKLVQENDSNIHLSIIGGVPIESQRSYYDALLKIVANHNLRDNISFKGWVPNEKIVDELKKSDLFINLSGTGSLDKAILEAMAARCLVLTSNEAFKDFLPVTLMVEANNPEALARKISELMRLPTIELENILDSMFQVVSSQHNLDNLVKKIIQQFGT</sequence>
<evidence type="ECO:0000259" key="2">
    <source>
        <dbReference type="Pfam" id="PF00534"/>
    </source>
</evidence>
<protein>
    <recommendedName>
        <fullName evidence="2">Glycosyl transferase family 1 domain-containing protein</fullName>
    </recommendedName>
</protein>
<organism evidence="3 4">
    <name type="scientific">Candidatus Buchananbacteria bacterium CG10_big_fil_rev_8_21_14_0_10_42_9</name>
    <dbReference type="NCBI Taxonomy" id="1974526"/>
    <lineage>
        <taxon>Bacteria</taxon>
        <taxon>Candidatus Buchananiibacteriota</taxon>
    </lineage>
</organism>
<keyword evidence="1" id="KW-0808">Transferase</keyword>
<proteinExistence type="predicted"/>
<dbReference type="PANTHER" id="PTHR46401">
    <property type="entry name" value="GLYCOSYLTRANSFERASE WBBK-RELATED"/>
    <property type="match status" value="1"/>
</dbReference>
<evidence type="ECO:0000256" key="1">
    <source>
        <dbReference type="ARBA" id="ARBA00022679"/>
    </source>
</evidence>
<dbReference type="Pfam" id="PF00534">
    <property type="entry name" value="Glycos_transf_1"/>
    <property type="match status" value="1"/>
</dbReference>
<dbReference type="GO" id="GO:0016757">
    <property type="term" value="F:glycosyltransferase activity"/>
    <property type="evidence" value="ECO:0007669"/>
    <property type="project" value="InterPro"/>
</dbReference>
<evidence type="ECO:0000313" key="4">
    <source>
        <dbReference type="Proteomes" id="UP000230935"/>
    </source>
</evidence>
<feature type="domain" description="Glycosyl transferase family 1" evidence="2">
    <location>
        <begin position="163"/>
        <end position="318"/>
    </location>
</feature>
<dbReference type="GO" id="GO:0009103">
    <property type="term" value="P:lipopolysaccharide biosynthetic process"/>
    <property type="evidence" value="ECO:0007669"/>
    <property type="project" value="TreeGrafter"/>
</dbReference>